<feature type="compositionally biased region" description="Polar residues" evidence="1">
    <location>
        <begin position="374"/>
        <end position="390"/>
    </location>
</feature>
<protein>
    <submittedName>
        <fullName evidence="2">Uncharacterized protein</fullName>
    </submittedName>
</protein>
<feature type="compositionally biased region" description="Polar residues" evidence="1">
    <location>
        <begin position="411"/>
        <end position="421"/>
    </location>
</feature>
<dbReference type="EMBL" id="JAGPXD010000004">
    <property type="protein sequence ID" value="KAH7359197.1"/>
    <property type="molecule type" value="Genomic_DNA"/>
</dbReference>
<dbReference type="Proteomes" id="UP000813385">
    <property type="component" value="Unassembled WGS sequence"/>
</dbReference>
<accession>A0A8K0X3V8</accession>
<feature type="compositionally biased region" description="Basic and acidic residues" evidence="1">
    <location>
        <begin position="292"/>
        <end position="301"/>
    </location>
</feature>
<dbReference type="AlphaFoldDB" id="A0A8K0X3V8"/>
<proteinExistence type="predicted"/>
<evidence type="ECO:0000313" key="3">
    <source>
        <dbReference type="Proteomes" id="UP000813385"/>
    </source>
</evidence>
<feature type="region of interest" description="Disordered" evidence="1">
    <location>
        <begin position="162"/>
        <end position="211"/>
    </location>
</feature>
<evidence type="ECO:0000313" key="2">
    <source>
        <dbReference type="EMBL" id="KAH7359197.1"/>
    </source>
</evidence>
<feature type="compositionally biased region" description="Basic residues" evidence="1">
    <location>
        <begin position="302"/>
        <end position="313"/>
    </location>
</feature>
<feature type="compositionally biased region" description="Basic and acidic residues" evidence="1">
    <location>
        <begin position="172"/>
        <end position="185"/>
    </location>
</feature>
<feature type="region of interest" description="Disordered" evidence="1">
    <location>
        <begin position="80"/>
        <end position="99"/>
    </location>
</feature>
<sequence length="627" mass="68932">MTPSKKSKKLKKADVLALLNPPTTKPELDIPETPSSPISGLDTPSILSSGRIYKDQAKKLHAKTTKLIKKRQRLEADLDAERQLLSGGRPAPATSPNWSRNMEALQGRMKRLTAKETKHMADLTTSFGVVTGVYLQQETAKKRKAMETLGKMYERFQDHLGQHGVNTSSNMKSEKKSAEITKQEEASDGDDAMDVEGHENDNEDGKDAEMSVQEQFERATRHMNLDEYEETEIPSDIKEAITRSASKGKGAMNPIMRGFTPLNPSFMPFHSHSTADHGFNFGMEDGDDPFLDEQKPDNTKSKKDRKKEKKRKRESVPDETTAERSNDEHETPTKKKKGKGKTEVKKDPEDTQNEDSDHEDSPKKAKKAKKSNKEQGSTALPANRRYSTSIIPLPFVPPHSLVSPAHPVAQASPTSKNSASPPTGPPVPIAPSVAPNSGRRRSMGAWSVPKKRMFSSIRDSPPPIMGGMTTPEPTKEWVLEGGAASRAKSTSTAAGKVTMTIGAHPPVRSAREASPAEAASQKRWPGRPKGSKTQNKKAIIAGEPPLVSTTPIPLPVYASRAHNEDLVRMVVPDVEGRPVFANSPIRGSMTLEDRLQQDRAMYAEERARWFQAIGMADPAAQGGYHQR</sequence>
<reference evidence="2" key="1">
    <citation type="journal article" date="2021" name="Nat. Commun.">
        <title>Genetic determinants of endophytism in the Arabidopsis root mycobiome.</title>
        <authorList>
            <person name="Mesny F."/>
            <person name="Miyauchi S."/>
            <person name="Thiergart T."/>
            <person name="Pickel B."/>
            <person name="Atanasova L."/>
            <person name="Karlsson M."/>
            <person name="Huettel B."/>
            <person name="Barry K.W."/>
            <person name="Haridas S."/>
            <person name="Chen C."/>
            <person name="Bauer D."/>
            <person name="Andreopoulos W."/>
            <person name="Pangilinan J."/>
            <person name="LaButti K."/>
            <person name="Riley R."/>
            <person name="Lipzen A."/>
            <person name="Clum A."/>
            <person name="Drula E."/>
            <person name="Henrissat B."/>
            <person name="Kohler A."/>
            <person name="Grigoriev I.V."/>
            <person name="Martin F.M."/>
            <person name="Hacquard S."/>
        </authorList>
    </citation>
    <scope>NUCLEOTIDE SEQUENCE</scope>
    <source>
        <strain evidence="2">MPI-CAGE-AT-0016</strain>
    </source>
</reference>
<dbReference type="OrthoDB" id="10597029at2759"/>
<gene>
    <name evidence="2" type="ORF">B0T11DRAFT_330901</name>
</gene>
<feature type="region of interest" description="Disordered" evidence="1">
    <location>
        <begin position="271"/>
        <end position="474"/>
    </location>
</feature>
<feature type="compositionally biased region" description="Basic and acidic residues" evidence="1">
    <location>
        <begin position="340"/>
        <end position="349"/>
    </location>
</feature>
<feature type="compositionally biased region" description="Basic and acidic residues" evidence="1">
    <location>
        <begin position="195"/>
        <end position="211"/>
    </location>
</feature>
<keyword evidence="3" id="KW-1185">Reference proteome</keyword>
<name>A0A8K0X3V8_9PEZI</name>
<feature type="region of interest" description="Disordered" evidence="1">
    <location>
        <begin position="19"/>
        <end position="45"/>
    </location>
</feature>
<organism evidence="2 3">
    <name type="scientific">Plectosphaerella cucumerina</name>
    <dbReference type="NCBI Taxonomy" id="40658"/>
    <lineage>
        <taxon>Eukaryota</taxon>
        <taxon>Fungi</taxon>
        <taxon>Dikarya</taxon>
        <taxon>Ascomycota</taxon>
        <taxon>Pezizomycotina</taxon>
        <taxon>Sordariomycetes</taxon>
        <taxon>Hypocreomycetidae</taxon>
        <taxon>Glomerellales</taxon>
        <taxon>Plectosphaerellaceae</taxon>
        <taxon>Plectosphaerella</taxon>
    </lineage>
</organism>
<feature type="compositionally biased region" description="Basic and acidic residues" evidence="1">
    <location>
        <begin position="321"/>
        <end position="333"/>
    </location>
</feature>
<comment type="caution">
    <text evidence="2">The sequence shown here is derived from an EMBL/GenBank/DDBJ whole genome shotgun (WGS) entry which is preliminary data.</text>
</comment>
<evidence type="ECO:0000256" key="1">
    <source>
        <dbReference type="SAM" id="MobiDB-lite"/>
    </source>
</evidence>
<feature type="region of interest" description="Disordered" evidence="1">
    <location>
        <begin position="504"/>
        <end position="539"/>
    </location>
</feature>